<dbReference type="EMBL" id="HBEL01010285">
    <property type="protein sequence ID" value="CAD8408793.1"/>
    <property type="molecule type" value="Transcribed_RNA"/>
</dbReference>
<feature type="region of interest" description="Disordered" evidence="1">
    <location>
        <begin position="1"/>
        <end position="104"/>
    </location>
</feature>
<gene>
    <name evidence="2" type="ORF">PINE0816_LOCUS4915</name>
</gene>
<organism evidence="2">
    <name type="scientific">Proboscia inermis</name>
    <dbReference type="NCBI Taxonomy" id="420281"/>
    <lineage>
        <taxon>Eukaryota</taxon>
        <taxon>Sar</taxon>
        <taxon>Stramenopiles</taxon>
        <taxon>Ochrophyta</taxon>
        <taxon>Bacillariophyta</taxon>
        <taxon>Coscinodiscophyceae</taxon>
        <taxon>Rhizosoleniophycidae</taxon>
        <taxon>Rhizosoleniales</taxon>
        <taxon>Rhizosoleniaceae</taxon>
        <taxon>Proboscia</taxon>
    </lineage>
</organism>
<evidence type="ECO:0000313" key="2">
    <source>
        <dbReference type="EMBL" id="CAD8408793.1"/>
    </source>
</evidence>
<feature type="compositionally biased region" description="Low complexity" evidence="1">
    <location>
        <begin position="36"/>
        <end position="51"/>
    </location>
</feature>
<accession>A0A7S0G8L5</accession>
<dbReference type="AlphaFoldDB" id="A0A7S0G8L5"/>
<evidence type="ECO:0000256" key="1">
    <source>
        <dbReference type="SAM" id="MobiDB-lite"/>
    </source>
</evidence>
<feature type="compositionally biased region" description="Polar residues" evidence="1">
    <location>
        <begin position="1"/>
        <end position="28"/>
    </location>
</feature>
<protein>
    <submittedName>
        <fullName evidence="2">Uncharacterized protein</fullName>
    </submittedName>
</protein>
<reference evidence="2" key="1">
    <citation type="submission" date="2021-01" db="EMBL/GenBank/DDBJ databases">
        <authorList>
            <person name="Corre E."/>
            <person name="Pelletier E."/>
            <person name="Niang G."/>
            <person name="Scheremetjew M."/>
            <person name="Finn R."/>
            <person name="Kale V."/>
            <person name="Holt S."/>
            <person name="Cochrane G."/>
            <person name="Meng A."/>
            <person name="Brown T."/>
            <person name="Cohen L."/>
        </authorList>
    </citation>
    <scope>NUCLEOTIDE SEQUENCE</scope>
    <source>
        <strain evidence="2">CCAP1064/1</strain>
    </source>
</reference>
<feature type="compositionally biased region" description="Basic and acidic residues" evidence="1">
    <location>
        <begin position="60"/>
        <end position="80"/>
    </location>
</feature>
<name>A0A7S0G8L5_9STRA</name>
<sequence>MCTPHLTQFGSNSSSIAWSITTPSSNDTVPMEWTRRQVTVRSQPSSRSSSTDCGPVPVARVDHQGSSHDRLVSDDERIARDTPVGGTEHRGIGRYFARPSPNVP</sequence>
<proteinExistence type="predicted"/>